<dbReference type="InterPro" id="IPR050807">
    <property type="entry name" value="TransReg_Diox_bact_type"/>
</dbReference>
<accession>A0A1V9EET1</accession>
<dbReference type="OrthoDB" id="9805356at2"/>
<comment type="caution">
    <text evidence="3">The sequence shown here is derived from an EMBL/GenBank/DDBJ whole genome shotgun (WGS) entry which is preliminary data.</text>
</comment>
<evidence type="ECO:0000256" key="1">
    <source>
        <dbReference type="ARBA" id="ARBA00023125"/>
    </source>
</evidence>
<protein>
    <recommendedName>
        <fullName evidence="2">HTH cro/C1-type domain-containing protein</fullName>
    </recommendedName>
</protein>
<proteinExistence type="predicted"/>
<sequence>MHEDLILLIGQHIKSKRTDKNITLEELANRAGVTKGLISQIENNRTVPSLPVLFNLIHGLNEDIKTFFDDMHEHFTNGHVLIIRKGEEKAFEKEPVKGFSYKRILTKSLITQAVDFVLLELKKGAGRKQMIRTDAFECKHVLKGKIEYEIEKEKFTLEAGDTLFFDGRARHRLRNIGNSDASLLVVYLF</sequence>
<dbReference type="InterPro" id="IPR010982">
    <property type="entry name" value="Lambda_DNA-bd_dom_sf"/>
</dbReference>
<dbReference type="InterPro" id="IPR001387">
    <property type="entry name" value="Cro/C1-type_HTH"/>
</dbReference>
<dbReference type="Proteomes" id="UP000192610">
    <property type="component" value="Unassembled WGS sequence"/>
</dbReference>
<dbReference type="PROSITE" id="PS50943">
    <property type="entry name" value="HTH_CROC1"/>
    <property type="match status" value="1"/>
</dbReference>
<dbReference type="EMBL" id="LVXG01000034">
    <property type="protein sequence ID" value="OQP44572.1"/>
    <property type="molecule type" value="Genomic_DNA"/>
</dbReference>
<dbReference type="PANTHER" id="PTHR46797:SF1">
    <property type="entry name" value="METHYLPHOSPHONATE SYNTHASE"/>
    <property type="match status" value="1"/>
</dbReference>
<dbReference type="PANTHER" id="PTHR46797">
    <property type="entry name" value="HTH-TYPE TRANSCRIPTIONAL REGULATOR"/>
    <property type="match status" value="1"/>
</dbReference>
<evidence type="ECO:0000313" key="3">
    <source>
        <dbReference type="EMBL" id="OQP44572.1"/>
    </source>
</evidence>
<dbReference type="Pfam" id="PF01381">
    <property type="entry name" value="HTH_3"/>
    <property type="match status" value="1"/>
</dbReference>
<dbReference type="CDD" id="cd00093">
    <property type="entry name" value="HTH_XRE"/>
    <property type="match status" value="1"/>
</dbReference>
<dbReference type="InterPro" id="IPR011051">
    <property type="entry name" value="RmlC_Cupin_sf"/>
</dbReference>
<feature type="domain" description="HTH cro/C1-type" evidence="2">
    <location>
        <begin position="13"/>
        <end position="67"/>
    </location>
</feature>
<dbReference type="AlphaFoldDB" id="A0A1V9EET1"/>
<dbReference type="RefSeq" id="WP_081202631.1">
    <property type="nucleotide sequence ID" value="NZ_FOCZ01000006.1"/>
</dbReference>
<dbReference type="Pfam" id="PF07883">
    <property type="entry name" value="Cupin_2"/>
    <property type="match status" value="1"/>
</dbReference>
<dbReference type="GO" id="GO:0003677">
    <property type="term" value="F:DNA binding"/>
    <property type="evidence" value="ECO:0007669"/>
    <property type="project" value="UniProtKB-KW"/>
</dbReference>
<dbReference type="Gene3D" id="1.10.260.40">
    <property type="entry name" value="lambda repressor-like DNA-binding domains"/>
    <property type="match status" value="1"/>
</dbReference>
<dbReference type="STRING" id="354355.SAMN05660816_03665"/>
<organism evidence="3 4">
    <name type="scientific">Niastella yeongjuensis</name>
    <dbReference type="NCBI Taxonomy" id="354355"/>
    <lineage>
        <taxon>Bacteria</taxon>
        <taxon>Pseudomonadati</taxon>
        <taxon>Bacteroidota</taxon>
        <taxon>Chitinophagia</taxon>
        <taxon>Chitinophagales</taxon>
        <taxon>Chitinophagaceae</taxon>
        <taxon>Niastella</taxon>
    </lineage>
</organism>
<dbReference type="CDD" id="cd02209">
    <property type="entry name" value="cupin_XRE_C"/>
    <property type="match status" value="1"/>
</dbReference>
<dbReference type="SUPFAM" id="SSF47413">
    <property type="entry name" value="lambda repressor-like DNA-binding domains"/>
    <property type="match status" value="1"/>
</dbReference>
<dbReference type="GO" id="GO:0005829">
    <property type="term" value="C:cytosol"/>
    <property type="evidence" value="ECO:0007669"/>
    <property type="project" value="TreeGrafter"/>
</dbReference>
<evidence type="ECO:0000259" key="2">
    <source>
        <dbReference type="PROSITE" id="PS50943"/>
    </source>
</evidence>
<evidence type="ECO:0000313" key="4">
    <source>
        <dbReference type="Proteomes" id="UP000192610"/>
    </source>
</evidence>
<dbReference type="InterPro" id="IPR013096">
    <property type="entry name" value="Cupin_2"/>
</dbReference>
<dbReference type="InterPro" id="IPR014710">
    <property type="entry name" value="RmlC-like_jellyroll"/>
</dbReference>
<dbReference type="SUPFAM" id="SSF51182">
    <property type="entry name" value="RmlC-like cupins"/>
    <property type="match status" value="1"/>
</dbReference>
<dbReference type="GO" id="GO:0003700">
    <property type="term" value="F:DNA-binding transcription factor activity"/>
    <property type="evidence" value="ECO:0007669"/>
    <property type="project" value="TreeGrafter"/>
</dbReference>
<name>A0A1V9EET1_9BACT</name>
<gene>
    <name evidence="3" type="ORF">A4H97_09395</name>
</gene>
<keyword evidence="1" id="KW-0238">DNA-binding</keyword>
<keyword evidence="4" id="KW-1185">Reference proteome</keyword>
<dbReference type="Gene3D" id="2.60.120.10">
    <property type="entry name" value="Jelly Rolls"/>
    <property type="match status" value="1"/>
</dbReference>
<dbReference type="SMART" id="SM00530">
    <property type="entry name" value="HTH_XRE"/>
    <property type="match status" value="1"/>
</dbReference>
<reference evidence="4" key="1">
    <citation type="submission" date="2016-04" db="EMBL/GenBank/DDBJ databases">
        <authorList>
            <person name="Chen L."/>
            <person name="Zhuang W."/>
            <person name="Wang G."/>
        </authorList>
    </citation>
    <scope>NUCLEOTIDE SEQUENCE [LARGE SCALE GENOMIC DNA]</scope>
    <source>
        <strain evidence="4">17621</strain>
    </source>
</reference>